<dbReference type="PANTHER" id="PTHR33075">
    <property type="entry name" value="OS02G0499800 PROTEIN"/>
    <property type="match status" value="1"/>
</dbReference>
<sequence>MDCLLQWDFSFGLRLASQVRRRFNSSVNHLPGSPGLPFFLVAAFSDCSFALDVDSVGLALQCCLGGSAEAFDVCQLSDHRFKFAVASNRIGHFIHGQPEFYLQCWSFSWQVRCRARKAQFVVRKDNEVLVTAASEANASASSVCPILDKLFCPRCLLVGHGVESCTSDPRCQWCFCYGHSFVGCRSLFFGKSEIWREKEKTKLPVGTLCASPLNTPSSSGSSSPLAIMANFPTNPIPFLPGGMAVDNGSLDGVVRAELALDGSPPLRHVRFAIAETNFEVSFHLRDQARTAMRAEMEGNGFEILEVFDSALGLALVKFGDVLQRDDAVQHLWPIDDWPVADRLVVNFVNHDEGRNMREPQLVRDTWIMFLAFPLDYQNNFWIDKATSFFGKLDIWCNPHGNPSHVLAKVWIKAQRLVPKSIVMTQMGGRRKSWTVPVYILRSND</sequence>
<dbReference type="Proteomes" id="UP000008810">
    <property type="component" value="Chromosome 4"/>
</dbReference>
<dbReference type="OrthoDB" id="694614at2759"/>
<protein>
    <recommendedName>
        <fullName evidence="1">DUF7597 domain-containing protein</fullName>
    </recommendedName>
</protein>
<dbReference type="AlphaFoldDB" id="A0A2K2CL57"/>
<dbReference type="EnsemblPlants" id="PNT62753">
    <property type="protein sequence ID" value="PNT62753"/>
    <property type="gene ID" value="BRADI_4g07735v3"/>
</dbReference>
<name>A0A2K2CL57_BRADI</name>
<proteinExistence type="predicted"/>
<accession>A0A2K2CL57</accession>
<evidence type="ECO:0000259" key="1">
    <source>
        <dbReference type="Pfam" id="PF24530"/>
    </source>
</evidence>
<reference evidence="2 3" key="1">
    <citation type="journal article" date="2010" name="Nature">
        <title>Genome sequencing and analysis of the model grass Brachypodium distachyon.</title>
        <authorList>
            <consortium name="International Brachypodium Initiative"/>
        </authorList>
    </citation>
    <scope>NUCLEOTIDE SEQUENCE [LARGE SCALE GENOMIC DNA]</scope>
    <source>
        <strain evidence="2 3">Bd21</strain>
    </source>
</reference>
<reference evidence="2" key="2">
    <citation type="submission" date="2017-06" db="EMBL/GenBank/DDBJ databases">
        <title>WGS assembly of Brachypodium distachyon.</title>
        <authorList>
            <consortium name="The International Brachypodium Initiative"/>
            <person name="Lucas S."/>
            <person name="Harmon-Smith M."/>
            <person name="Lail K."/>
            <person name="Tice H."/>
            <person name="Grimwood J."/>
            <person name="Bruce D."/>
            <person name="Barry K."/>
            <person name="Shu S."/>
            <person name="Lindquist E."/>
            <person name="Wang M."/>
            <person name="Pitluck S."/>
            <person name="Vogel J.P."/>
            <person name="Garvin D.F."/>
            <person name="Mockler T.C."/>
            <person name="Schmutz J."/>
            <person name="Rokhsar D."/>
            <person name="Bevan M.W."/>
        </authorList>
    </citation>
    <scope>NUCLEOTIDE SEQUENCE</scope>
    <source>
        <strain evidence="2">Bd21</strain>
    </source>
</reference>
<feature type="domain" description="DUF7597" evidence="1">
    <location>
        <begin position="234"/>
        <end position="358"/>
    </location>
</feature>
<dbReference type="PANTHER" id="PTHR33075:SF7">
    <property type="entry name" value="OS02G0303350 PROTEIN"/>
    <property type="match status" value="1"/>
</dbReference>
<dbReference type="InParanoid" id="A0A2K2CL57"/>
<dbReference type="Gramene" id="PNT62753">
    <property type="protein sequence ID" value="PNT62753"/>
    <property type="gene ID" value="BRADI_4g07735v3"/>
</dbReference>
<evidence type="ECO:0000313" key="2">
    <source>
        <dbReference type="EMBL" id="PNT62753.1"/>
    </source>
</evidence>
<dbReference type="EMBL" id="CM000883">
    <property type="protein sequence ID" value="PNT62753.1"/>
    <property type="molecule type" value="Genomic_DNA"/>
</dbReference>
<dbReference type="Pfam" id="PF24530">
    <property type="entry name" value="DUF7597"/>
    <property type="match status" value="1"/>
</dbReference>
<gene>
    <name evidence="2" type="ORF">BRADI_4g07735v3</name>
</gene>
<dbReference type="InterPro" id="IPR056018">
    <property type="entry name" value="DUF7597"/>
</dbReference>
<evidence type="ECO:0000313" key="3">
    <source>
        <dbReference type="EnsemblPlants" id="PNT62753"/>
    </source>
</evidence>
<keyword evidence="4" id="KW-1185">Reference proteome</keyword>
<evidence type="ECO:0000313" key="4">
    <source>
        <dbReference type="Proteomes" id="UP000008810"/>
    </source>
</evidence>
<organism evidence="2">
    <name type="scientific">Brachypodium distachyon</name>
    <name type="common">Purple false brome</name>
    <name type="synonym">Trachynia distachya</name>
    <dbReference type="NCBI Taxonomy" id="15368"/>
    <lineage>
        <taxon>Eukaryota</taxon>
        <taxon>Viridiplantae</taxon>
        <taxon>Streptophyta</taxon>
        <taxon>Embryophyta</taxon>
        <taxon>Tracheophyta</taxon>
        <taxon>Spermatophyta</taxon>
        <taxon>Magnoliopsida</taxon>
        <taxon>Liliopsida</taxon>
        <taxon>Poales</taxon>
        <taxon>Poaceae</taxon>
        <taxon>BOP clade</taxon>
        <taxon>Pooideae</taxon>
        <taxon>Stipodae</taxon>
        <taxon>Brachypodieae</taxon>
        <taxon>Brachypodium</taxon>
    </lineage>
</organism>
<reference evidence="3" key="3">
    <citation type="submission" date="2018-08" db="UniProtKB">
        <authorList>
            <consortium name="EnsemblPlants"/>
        </authorList>
    </citation>
    <scope>IDENTIFICATION</scope>
    <source>
        <strain evidence="3">cv. Bd21</strain>
    </source>
</reference>